<proteinExistence type="predicted"/>
<evidence type="ECO:0000313" key="3">
    <source>
        <dbReference type="Proteomes" id="UP001597540"/>
    </source>
</evidence>
<gene>
    <name evidence="2" type="ORF">ACFSVM_25565</name>
</gene>
<keyword evidence="1" id="KW-0812">Transmembrane</keyword>
<organism evidence="2 3">
    <name type="scientific">Paenibacillus shunpengii</name>
    <dbReference type="NCBI Taxonomy" id="2054424"/>
    <lineage>
        <taxon>Bacteria</taxon>
        <taxon>Bacillati</taxon>
        <taxon>Bacillota</taxon>
        <taxon>Bacilli</taxon>
        <taxon>Bacillales</taxon>
        <taxon>Paenibacillaceae</taxon>
        <taxon>Paenibacillus</taxon>
    </lineage>
</organism>
<dbReference type="Proteomes" id="UP001597540">
    <property type="component" value="Unassembled WGS sequence"/>
</dbReference>
<keyword evidence="1" id="KW-1133">Transmembrane helix</keyword>
<reference evidence="3" key="1">
    <citation type="journal article" date="2019" name="Int. J. Syst. Evol. Microbiol.">
        <title>The Global Catalogue of Microorganisms (GCM) 10K type strain sequencing project: providing services to taxonomists for standard genome sequencing and annotation.</title>
        <authorList>
            <consortium name="The Broad Institute Genomics Platform"/>
            <consortium name="The Broad Institute Genome Sequencing Center for Infectious Disease"/>
            <person name="Wu L."/>
            <person name="Ma J."/>
        </authorList>
    </citation>
    <scope>NUCLEOTIDE SEQUENCE [LARGE SCALE GENOMIC DNA]</scope>
    <source>
        <strain evidence="3">KCTC 33849</strain>
    </source>
</reference>
<evidence type="ECO:0008006" key="4">
    <source>
        <dbReference type="Google" id="ProtNLM"/>
    </source>
</evidence>
<accession>A0ABW5SXJ1</accession>
<keyword evidence="3" id="KW-1185">Reference proteome</keyword>
<feature type="transmembrane region" description="Helical" evidence="1">
    <location>
        <begin position="115"/>
        <end position="131"/>
    </location>
</feature>
<keyword evidence="1" id="KW-0472">Membrane</keyword>
<dbReference type="EMBL" id="JBHUMJ010000018">
    <property type="protein sequence ID" value="MFD2703802.1"/>
    <property type="molecule type" value="Genomic_DNA"/>
</dbReference>
<name>A0ABW5SXJ1_9BACL</name>
<comment type="caution">
    <text evidence="2">The sequence shown here is derived from an EMBL/GenBank/DDBJ whole genome shotgun (WGS) entry which is preliminary data.</text>
</comment>
<dbReference type="RefSeq" id="WP_379265352.1">
    <property type="nucleotide sequence ID" value="NZ_JBHUMJ010000018.1"/>
</dbReference>
<protein>
    <recommendedName>
        <fullName evidence="4">Stage III sporulation protein AD</fullName>
    </recommendedName>
</protein>
<sequence>MTMSFRMHNGCMVDVSTICPAAPESERPMHAILEHIDRHKAIYRIGVITLTILLGLGSAEVMAAAVEASTLDVGAERLYMKLVRIGKWVIIIKGAFDTITATVQGDFISARKSGLSYLLVYVILLGLPWAFGQVESLFEGM</sequence>
<evidence type="ECO:0000256" key="1">
    <source>
        <dbReference type="SAM" id="Phobius"/>
    </source>
</evidence>
<evidence type="ECO:0000313" key="2">
    <source>
        <dbReference type="EMBL" id="MFD2703802.1"/>
    </source>
</evidence>